<dbReference type="EMBL" id="AC147482">
    <property type="protein sequence ID" value="ABD32493.2"/>
    <property type="molecule type" value="Genomic_DNA"/>
</dbReference>
<organism evidence="1">
    <name type="scientific">Medicago truncatula</name>
    <name type="common">Barrel medic</name>
    <name type="synonym">Medicago tribuloides</name>
    <dbReference type="NCBI Taxonomy" id="3880"/>
    <lineage>
        <taxon>Eukaryota</taxon>
        <taxon>Viridiplantae</taxon>
        <taxon>Streptophyta</taxon>
        <taxon>Embryophyta</taxon>
        <taxon>Tracheophyta</taxon>
        <taxon>Spermatophyta</taxon>
        <taxon>Magnoliopsida</taxon>
        <taxon>eudicotyledons</taxon>
        <taxon>Gunneridae</taxon>
        <taxon>Pentapetalae</taxon>
        <taxon>rosids</taxon>
        <taxon>fabids</taxon>
        <taxon>Fabales</taxon>
        <taxon>Fabaceae</taxon>
        <taxon>Papilionoideae</taxon>
        <taxon>50 kb inversion clade</taxon>
        <taxon>NPAAA clade</taxon>
        <taxon>Hologalegina</taxon>
        <taxon>IRL clade</taxon>
        <taxon>Trifolieae</taxon>
        <taxon>Medicago</taxon>
    </lineage>
</organism>
<protein>
    <recommendedName>
        <fullName evidence="2">Endonuclease/exonuclease/phosphatase family protein</fullName>
    </recommendedName>
</protein>
<sequence length="140" mass="15980">MELLIGPDVVLDYFYANAYDLKPVGGTGLVFSWNELLFSESKILTYKRYILVEGKLIHEGIDVSFLLVHAPSCSQERFDLWRDVMNLKKSISMPLMMFGDFQEVLEPEEIIGNEVTSQGMKDFQHCIAEMNLVELPLLDG</sequence>
<dbReference type="AlphaFoldDB" id="Q2HWC1"/>
<proteinExistence type="predicted"/>
<dbReference type="InterPro" id="IPR036691">
    <property type="entry name" value="Endo/exonu/phosph_ase_sf"/>
</dbReference>
<dbReference type="SUPFAM" id="SSF56219">
    <property type="entry name" value="DNase I-like"/>
    <property type="match status" value="1"/>
</dbReference>
<evidence type="ECO:0000313" key="1">
    <source>
        <dbReference type="EMBL" id="ABD32493.2"/>
    </source>
</evidence>
<reference evidence="1" key="1">
    <citation type="submission" date="2004-11" db="EMBL/GenBank/DDBJ databases">
        <authorList>
            <person name="Town C.D."/>
        </authorList>
    </citation>
    <scope>NUCLEOTIDE SEQUENCE</scope>
</reference>
<accession>Q2HWC1</accession>
<reference evidence="1" key="2">
    <citation type="submission" date="2007-03" db="EMBL/GenBank/DDBJ databases">
        <authorList>
            <consortium name="The International Medicago Genome Annotation Group"/>
        </authorList>
    </citation>
    <scope>NUCLEOTIDE SEQUENCE</scope>
</reference>
<dbReference type="Gene3D" id="3.60.10.10">
    <property type="entry name" value="Endonuclease/exonuclease/phosphatase"/>
    <property type="match status" value="1"/>
</dbReference>
<gene>
    <name evidence="1" type="ORF">MtrDRAFT_AC147482g45v2</name>
</gene>
<evidence type="ECO:0008006" key="2">
    <source>
        <dbReference type="Google" id="ProtNLM"/>
    </source>
</evidence>
<name>Q2HWC1_MEDTR</name>